<feature type="non-terminal residue" evidence="1">
    <location>
        <position position="1"/>
    </location>
</feature>
<sequence length="113" mass="13251">MNTKLLLSIREQIKKSKVKREKYVVAFDLDETLWGFVPMGSDENPEPIWDNIRVVNELFSDDSLEIVLYTSRGAEDFEEVTSLLKKYGVKYHSIRFNKMRFDCLVDDKTVNPN</sequence>
<dbReference type="InterPro" id="IPR036412">
    <property type="entry name" value="HAD-like_sf"/>
</dbReference>
<reference evidence="1 2" key="1">
    <citation type="journal article" date="2016" name="Nat. Commun.">
        <title>Thousands of microbial genomes shed light on interconnected biogeochemical processes in an aquifer system.</title>
        <authorList>
            <person name="Anantharaman K."/>
            <person name="Brown C.T."/>
            <person name="Hug L.A."/>
            <person name="Sharon I."/>
            <person name="Castelle C.J."/>
            <person name="Probst A.J."/>
            <person name="Thomas B.C."/>
            <person name="Singh A."/>
            <person name="Wilkins M.J."/>
            <person name="Karaoz U."/>
            <person name="Brodie E.L."/>
            <person name="Williams K.H."/>
            <person name="Hubbard S.S."/>
            <person name="Banfield J.F."/>
        </authorList>
    </citation>
    <scope>NUCLEOTIDE SEQUENCE [LARGE SCALE GENOMIC DNA]</scope>
</reference>
<evidence type="ECO:0000313" key="2">
    <source>
        <dbReference type="Proteomes" id="UP000185891"/>
    </source>
</evidence>
<proteinExistence type="predicted"/>
<dbReference type="AlphaFoldDB" id="A0A1F5EL22"/>
<dbReference type="SUPFAM" id="SSF56784">
    <property type="entry name" value="HAD-like"/>
    <property type="match status" value="1"/>
</dbReference>
<dbReference type="Gene3D" id="3.40.50.1000">
    <property type="entry name" value="HAD superfamily/HAD-like"/>
    <property type="match status" value="1"/>
</dbReference>
<evidence type="ECO:0008006" key="3">
    <source>
        <dbReference type="Google" id="ProtNLM"/>
    </source>
</evidence>
<accession>A0A1F5EL22</accession>
<organism evidence="1 2">
    <name type="scientific">Candidatus Campbellbacteria bacterium RIFCSPHIGHO2_12_FULL_35_10</name>
    <dbReference type="NCBI Taxonomy" id="1797578"/>
    <lineage>
        <taxon>Bacteria</taxon>
        <taxon>Candidatus Campbelliibacteriota</taxon>
    </lineage>
</organism>
<comment type="caution">
    <text evidence="1">The sequence shown here is derived from an EMBL/GenBank/DDBJ whole genome shotgun (WGS) entry which is preliminary data.</text>
</comment>
<dbReference type="InterPro" id="IPR023214">
    <property type="entry name" value="HAD_sf"/>
</dbReference>
<dbReference type="Proteomes" id="UP000185891">
    <property type="component" value="Unassembled WGS sequence"/>
</dbReference>
<protein>
    <recommendedName>
        <fullName evidence="3">FCP1 homology domain-containing protein</fullName>
    </recommendedName>
</protein>
<dbReference type="EMBL" id="MFAA01000043">
    <property type="protein sequence ID" value="OGD68081.1"/>
    <property type="molecule type" value="Genomic_DNA"/>
</dbReference>
<gene>
    <name evidence="1" type="ORF">A3E89_00750</name>
</gene>
<evidence type="ECO:0000313" key="1">
    <source>
        <dbReference type="EMBL" id="OGD68081.1"/>
    </source>
</evidence>
<name>A0A1F5EL22_9BACT</name>